<sequence length="247" mass="26392">MGDVEIHKTVDMKKLKNPTIIMGFPGTGLVGSVAASQLVESLQMTFGGYLSSSDFAPLAAIHDYKPMPAARIHFSEKLNMIVILSEMTIPISSSNEVADRIYEFAKSVNAASIISLGGISLQDEKKGVYVVSSDSNVVKDVIDRKLAKPIKEGATTGVTGILLTKGTLDHFPITTILAESSEEYLDPKAASNVLKVLTQMIGIQINTTRLDKEAAEFAKDIQDAVTKARISKKKGGPQASEGGSMYG</sequence>
<protein>
    <submittedName>
        <fullName evidence="1">PAC2 family protein</fullName>
    </submittedName>
</protein>
<dbReference type="EMBL" id="CABMJJ010000009">
    <property type="protein sequence ID" value="VVC04624.1"/>
    <property type="molecule type" value="Genomic_DNA"/>
</dbReference>
<dbReference type="Gene3D" id="3.40.50.10900">
    <property type="entry name" value="PAC-like subunit"/>
    <property type="match status" value="1"/>
</dbReference>
<accession>A0A5E4LRK8</accession>
<dbReference type="InterPro" id="IPR019151">
    <property type="entry name" value="Proteasome_assmbl_chaperone_2"/>
</dbReference>
<reference evidence="1 2" key="1">
    <citation type="submission" date="2019-08" db="EMBL/GenBank/DDBJ databases">
        <authorList>
            <person name="Vazquez-Campos X."/>
        </authorList>
    </citation>
    <scope>NUCLEOTIDE SEQUENCE [LARGE SCALE GENOMIC DNA]</scope>
    <source>
        <strain evidence="1">LFW-283_2</strain>
    </source>
</reference>
<gene>
    <name evidence="1" type="ORF">LFW2832_01079</name>
</gene>
<dbReference type="InterPro" id="IPR038389">
    <property type="entry name" value="PSMG2_sf"/>
</dbReference>
<dbReference type="Pfam" id="PF09754">
    <property type="entry name" value="PAC2"/>
    <property type="match status" value="1"/>
</dbReference>
<dbReference type="SUPFAM" id="SSF159659">
    <property type="entry name" value="Cgl1923-like"/>
    <property type="match status" value="1"/>
</dbReference>
<dbReference type="PANTHER" id="PTHR35610">
    <property type="entry name" value="3-ISOPROPYLMALATE DEHYDRATASE-RELATED"/>
    <property type="match status" value="1"/>
</dbReference>
<dbReference type="AlphaFoldDB" id="A0A5E4LRK8"/>
<dbReference type="PANTHER" id="PTHR35610:SF3">
    <property type="entry name" value="PROTEASOME ASSEMBLY CHAPERONE FAMILY PROTEIN"/>
    <property type="match status" value="1"/>
</dbReference>
<name>A0A5E4LRK8_9ARCH</name>
<comment type="caution">
    <text evidence="1">The sequence shown here is derived from an EMBL/GenBank/DDBJ whole genome shotgun (WGS) entry which is preliminary data.</text>
</comment>
<evidence type="ECO:0000313" key="2">
    <source>
        <dbReference type="Proteomes" id="UP000789941"/>
    </source>
</evidence>
<proteinExistence type="predicted"/>
<organism evidence="1 2">
    <name type="scientific">Candidatus Bilamarchaeum dharawalense</name>
    <dbReference type="NCBI Taxonomy" id="2885759"/>
    <lineage>
        <taxon>Archaea</taxon>
        <taxon>Candidatus Micrarchaeota</taxon>
        <taxon>Candidatus Micrarchaeia</taxon>
        <taxon>Candidatus Anstonellales</taxon>
        <taxon>Candidatus Bilamarchaeaceae</taxon>
        <taxon>Candidatus Bilamarchaeum</taxon>
    </lineage>
</organism>
<dbReference type="Proteomes" id="UP000789941">
    <property type="component" value="Unassembled WGS sequence"/>
</dbReference>
<evidence type="ECO:0000313" key="1">
    <source>
        <dbReference type="EMBL" id="VVC04624.1"/>
    </source>
</evidence>